<dbReference type="Proteomes" id="UP000186216">
    <property type="component" value="Unassembled WGS sequence"/>
</dbReference>
<dbReference type="InterPro" id="IPR011990">
    <property type="entry name" value="TPR-like_helical_dom_sf"/>
</dbReference>
<dbReference type="AlphaFoldDB" id="A0AA46A4X5"/>
<dbReference type="EMBL" id="FTOU01000003">
    <property type="protein sequence ID" value="SIS70473.1"/>
    <property type="molecule type" value="Genomic_DNA"/>
</dbReference>
<evidence type="ECO:0000256" key="1">
    <source>
        <dbReference type="SAM" id="SignalP"/>
    </source>
</evidence>
<dbReference type="EMBL" id="CP067140">
    <property type="protein sequence ID" value="WCR05071.1"/>
    <property type="molecule type" value="Genomic_DNA"/>
</dbReference>
<evidence type="ECO:0000313" key="4">
    <source>
        <dbReference type="Proteomes" id="UP000186216"/>
    </source>
</evidence>
<dbReference type="Gene3D" id="1.25.40.10">
    <property type="entry name" value="Tetratricopeptide repeat domain"/>
    <property type="match status" value="1"/>
</dbReference>
<gene>
    <name evidence="3" type="ORF">JHX88_10410</name>
    <name evidence="2" type="ORF">SAMN05421772_103121</name>
</gene>
<evidence type="ECO:0000313" key="5">
    <source>
        <dbReference type="Proteomes" id="UP001215549"/>
    </source>
</evidence>
<feature type="signal peptide" evidence="1">
    <location>
        <begin position="1"/>
        <end position="35"/>
    </location>
</feature>
<dbReference type="RefSeq" id="WP_076524068.1">
    <property type="nucleotide sequence ID" value="NZ_CP067140.1"/>
</dbReference>
<protein>
    <recommendedName>
        <fullName evidence="6">Tetratricopeptide repeat-containing protein</fullName>
    </recommendedName>
</protein>
<evidence type="ECO:0000313" key="3">
    <source>
        <dbReference type="EMBL" id="WCR05071.1"/>
    </source>
</evidence>
<accession>A0AA46A4X5</accession>
<name>A0AA46A4X5_9RHOB</name>
<evidence type="ECO:0000313" key="2">
    <source>
        <dbReference type="EMBL" id="SIS70473.1"/>
    </source>
</evidence>
<sequence>MPKITQIISTYIPVRRFSCLLLLGVLSGFSEPSLAQVVACPPAPEPADAQAAEVCATDLSCVQALYTTIGCKVFTGYGFEDPDYVPALAIALGDGSSPQVTAMAKKLATEIAQGDNRDYNKFHGLSALAEAVAGHGQYKEAFDMATALLQTQEIRRESITADILANILLDQLDAGGPTEANAFFQIIQASNLDVSDLYAFEQAVSYLDGIDADDAYAAVQKAVEERSEYNDMEAIFARNGLLTLHRARDSRFESAFEAYTEVFGFLGMEDSPKMPQILGAQLKHLAEQGNAEEAERLVKAFLDQVPGPEGHRTVLAALYPLARADVFWANALIEQNLIEVLKAYSEGVRVRLEEIQTGFFYLAHGQ</sequence>
<keyword evidence="1" id="KW-0732">Signal</keyword>
<dbReference type="Proteomes" id="UP001215549">
    <property type="component" value="Chromosome"/>
</dbReference>
<reference evidence="2 4" key="1">
    <citation type="submission" date="2017-01" db="EMBL/GenBank/DDBJ databases">
        <authorList>
            <person name="Varghese N."/>
            <person name="Submissions S."/>
        </authorList>
    </citation>
    <scope>NUCLEOTIDE SEQUENCE [LARGE SCALE GENOMIC DNA]</scope>
    <source>
        <strain evidence="2 4">DSM 18447</strain>
    </source>
</reference>
<reference evidence="3 5" key="2">
    <citation type="submission" date="2021-01" db="EMBL/GenBank/DDBJ databases">
        <title>Biogeographic distribution of Paracoccus.</title>
        <authorList>
            <person name="Hollensteiner J."/>
            <person name="Leineberger J."/>
            <person name="Brinkhoff T."/>
            <person name="Daniel R."/>
        </authorList>
    </citation>
    <scope>NUCLEOTIDE SEQUENCE [LARGE SCALE GENOMIC DNA]</scope>
    <source>
        <strain evidence="3 5">DSM 18447</strain>
    </source>
</reference>
<evidence type="ECO:0008006" key="6">
    <source>
        <dbReference type="Google" id="ProtNLM"/>
    </source>
</evidence>
<organism evidence="2 4">
    <name type="scientific">Paracoccus saliphilus</name>
    <dbReference type="NCBI Taxonomy" id="405559"/>
    <lineage>
        <taxon>Bacteria</taxon>
        <taxon>Pseudomonadati</taxon>
        <taxon>Pseudomonadota</taxon>
        <taxon>Alphaproteobacteria</taxon>
        <taxon>Rhodobacterales</taxon>
        <taxon>Paracoccaceae</taxon>
        <taxon>Paracoccus</taxon>
    </lineage>
</organism>
<proteinExistence type="predicted"/>
<keyword evidence="5" id="KW-1185">Reference proteome</keyword>
<feature type="chain" id="PRO_5041319948" description="Tetratricopeptide repeat-containing protein" evidence="1">
    <location>
        <begin position="36"/>
        <end position="366"/>
    </location>
</feature>